<sequence length="318" mass="35723">MPLSLKNLLQVQYLSLGIDEVLDLPVHALKGVTATDATHLDDAFGIKTIRDMGRNRFFHSAYQILRSENDQSFDPGPPLEWEAIFASAPISHYENHPAARFRIDFGPVFYRGRLDGTARVLVVGQDPSTDEILGQRAFVGSSGQRLQRYLNKIGIHRSYIIVNTFIYSIYGQFDNTMEQISLEPAIRDYRNEILDTIVAENPIEAIITFGRAPAHAITNWANTQNLPVFNLVHPAADVATAFPSWNAQLQPLTNAVSPDDPNLVDLTPYQGSWRRAAHKADIPRFDLPFGIPVWHGTNGTRSKRDPADRQKQIVWKAI</sequence>
<dbReference type="SMART" id="SM00987">
    <property type="entry name" value="UreE_C"/>
    <property type="match status" value="1"/>
</dbReference>
<dbReference type="SUPFAM" id="SSF52141">
    <property type="entry name" value="Uracil-DNA glycosylase-like"/>
    <property type="match status" value="1"/>
</dbReference>
<dbReference type="InterPro" id="IPR036895">
    <property type="entry name" value="Uracil-DNA_glycosylase-like_sf"/>
</dbReference>
<protein>
    <submittedName>
        <fullName evidence="2">Uracil-DNA glycosylase</fullName>
    </submittedName>
</protein>
<dbReference type="RefSeq" id="WP_099155851.1">
    <property type="nucleotide sequence ID" value="NZ_PDUD01000077.1"/>
</dbReference>
<dbReference type="InterPro" id="IPR005122">
    <property type="entry name" value="Uracil-DNA_glycosylase-like"/>
</dbReference>
<keyword evidence="3" id="KW-1185">Reference proteome</keyword>
<gene>
    <name evidence="2" type="ORF">CRP01_40660</name>
</gene>
<feature type="domain" description="Uracil-DNA glycosylase-like" evidence="1">
    <location>
        <begin position="111"/>
        <end position="249"/>
    </location>
</feature>
<accession>A0A2D0MWS4</accession>
<name>A0A2D0MWS4_FLAN2</name>
<dbReference type="Pfam" id="PF03167">
    <property type="entry name" value="UDG"/>
    <property type="match status" value="1"/>
</dbReference>
<dbReference type="SMART" id="SM00986">
    <property type="entry name" value="UDG"/>
    <property type="match status" value="1"/>
</dbReference>
<evidence type="ECO:0000259" key="1">
    <source>
        <dbReference type="SMART" id="SM00986"/>
    </source>
</evidence>
<dbReference type="Proteomes" id="UP000223913">
    <property type="component" value="Unassembled WGS sequence"/>
</dbReference>
<dbReference type="CDD" id="cd10034">
    <property type="entry name" value="UDG_BdiUng_like"/>
    <property type="match status" value="1"/>
</dbReference>
<dbReference type="OrthoDB" id="8203325at2"/>
<organism evidence="2 3">
    <name type="scientific">Flavilitoribacter nigricans (strain ATCC 23147 / DSM 23189 / NBRC 102662 / NCIMB 1420 / SS-2)</name>
    <name type="common">Lewinella nigricans</name>
    <dbReference type="NCBI Taxonomy" id="1122177"/>
    <lineage>
        <taxon>Bacteria</taxon>
        <taxon>Pseudomonadati</taxon>
        <taxon>Bacteroidota</taxon>
        <taxon>Saprospiria</taxon>
        <taxon>Saprospirales</taxon>
        <taxon>Lewinellaceae</taxon>
        <taxon>Flavilitoribacter</taxon>
    </lineage>
</organism>
<dbReference type="AlphaFoldDB" id="A0A2D0MWS4"/>
<dbReference type="EMBL" id="PDUD01000077">
    <property type="protein sequence ID" value="PHN00732.1"/>
    <property type="molecule type" value="Genomic_DNA"/>
</dbReference>
<comment type="caution">
    <text evidence="2">The sequence shown here is derived from an EMBL/GenBank/DDBJ whole genome shotgun (WGS) entry which is preliminary data.</text>
</comment>
<proteinExistence type="predicted"/>
<evidence type="ECO:0000313" key="3">
    <source>
        <dbReference type="Proteomes" id="UP000223913"/>
    </source>
</evidence>
<dbReference type="Gene3D" id="3.40.470.10">
    <property type="entry name" value="Uracil-DNA glycosylase-like domain"/>
    <property type="match status" value="1"/>
</dbReference>
<reference evidence="2 3" key="1">
    <citation type="submission" date="2017-10" db="EMBL/GenBank/DDBJ databases">
        <title>The draft genome sequence of Lewinella nigricans NBRC 102662.</title>
        <authorList>
            <person name="Wang K."/>
        </authorList>
    </citation>
    <scope>NUCLEOTIDE SEQUENCE [LARGE SCALE GENOMIC DNA]</scope>
    <source>
        <strain evidence="2 3">NBRC 102662</strain>
    </source>
</reference>
<evidence type="ECO:0000313" key="2">
    <source>
        <dbReference type="EMBL" id="PHN00732.1"/>
    </source>
</evidence>